<dbReference type="PANTHER" id="PTHR22762:SF133">
    <property type="entry name" value="P-TYPE DOMAIN-CONTAINING PROTEIN"/>
    <property type="match status" value="1"/>
</dbReference>
<dbReference type="SUPFAM" id="SSF56219">
    <property type="entry name" value="DNase I-like"/>
    <property type="match status" value="1"/>
</dbReference>
<dbReference type="SUPFAM" id="SSF51011">
    <property type="entry name" value="Glycosyl hydrolase domain"/>
    <property type="match status" value="1"/>
</dbReference>
<dbReference type="InterPro" id="IPR013780">
    <property type="entry name" value="Glyco_hydro_b"/>
</dbReference>
<dbReference type="Pfam" id="PF01055">
    <property type="entry name" value="Glyco_hydro_31_2nd"/>
    <property type="match status" value="1"/>
</dbReference>
<comment type="similarity">
    <text evidence="1 5">Belongs to the glycosyl hydrolase 31 family.</text>
</comment>
<dbReference type="Gene3D" id="3.20.20.80">
    <property type="entry name" value="Glycosidases"/>
    <property type="match status" value="1"/>
</dbReference>
<evidence type="ECO:0000259" key="7">
    <source>
        <dbReference type="Pfam" id="PF03372"/>
    </source>
</evidence>
<evidence type="ECO:0000256" key="5">
    <source>
        <dbReference type="RuleBase" id="RU361185"/>
    </source>
</evidence>
<protein>
    <recommendedName>
        <fullName evidence="11">Alpha-glucosidase</fullName>
    </recommendedName>
</protein>
<organism evidence="9 10">
    <name type="scientific">Rotaria sordida</name>
    <dbReference type="NCBI Taxonomy" id="392033"/>
    <lineage>
        <taxon>Eukaryota</taxon>
        <taxon>Metazoa</taxon>
        <taxon>Spiralia</taxon>
        <taxon>Gnathifera</taxon>
        <taxon>Rotifera</taxon>
        <taxon>Eurotatoria</taxon>
        <taxon>Bdelloidea</taxon>
        <taxon>Philodinida</taxon>
        <taxon>Philodinidae</taxon>
        <taxon>Rotaria</taxon>
    </lineage>
</organism>
<reference evidence="9" key="1">
    <citation type="submission" date="2021-02" db="EMBL/GenBank/DDBJ databases">
        <authorList>
            <person name="Nowell W R."/>
        </authorList>
    </citation>
    <scope>NUCLEOTIDE SEQUENCE</scope>
</reference>
<dbReference type="SUPFAM" id="SSF51445">
    <property type="entry name" value="(Trans)glycosidases"/>
    <property type="match status" value="1"/>
</dbReference>
<dbReference type="Proteomes" id="UP000663836">
    <property type="component" value="Unassembled WGS sequence"/>
</dbReference>
<dbReference type="Pfam" id="PF21365">
    <property type="entry name" value="Glyco_hydro_31_3rd"/>
    <property type="match status" value="1"/>
</dbReference>
<dbReference type="InterPro" id="IPR017853">
    <property type="entry name" value="GH"/>
</dbReference>
<dbReference type="AlphaFoldDB" id="A0A819Y4S7"/>
<keyword evidence="3 5" id="KW-0378">Hydrolase</keyword>
<keyword evidence="2" id="KW-0732">Signal</keyword>
<evidence type="ECO:0000259" key="6">
    <source>
        <dbReference type="Pfam" id="PF01055"/>
    </source>
</evidence>
<feature type="non-terminal residue" evidence="9">
    <location>
        <position position="579"/>
    </location>
</feature>
<dbReference type="InterPro" id="IPR036691">
    <property type="entry name" value="Endo/exonu/phosph_ase_sf"/>
</dbReference>
<dbReference type="PROSITE" id="PS00707">
    <property type="entry name" value="GLYCOSYL_HYDROL_F31_2"/>
    <property type="match status" value="1"/>
</dbReference>
<evidence type="ECO:0008006" key="11">
    <source>
        <dbReference type="Google" id="ProtNLM"/>
    </source>
</evidence>
<evidence type="ECO:0000256" key="3">
    <source>
        <dbReference type="ARBA" id="ARBA00022801"/>
    </source>
</evidence>
<evidence type="ECO:0000256" key="4">
    <source>
        <dbReference type="ARBA" id="ARBA00023295"/>
    </source>
</evidence>
<dbReference type="InterPro" id="IPR048395">
    <property type="entry name" value="Glyco_hydro_31_C"/>
</dbReference>
<feature type="non-terminal residue" evidence="9">
    <location>
        <position position="1"/>
    </location>
</feature>
<evidence type="ECO:0000313" key="9">
    <source>
        <dbReference type="EMBL" id="CAF4146950.1"/>
    </source>
</evidence>
<dbReference type="Pfam" id="PF03372">
    <property type="entry name" value="Exo_endo_phos"/>
    <property type="match status" value="1"/>
</dbReference>
<dbReference type="PANTHER" id="PTHR22762">
    <property type="entry name" value="ALPHA-GLUCOSIDASE"/>
    <property type="match status" value="1"/>
</dbReference>
<dbReference type="InterPro" id="IPR030459">
    <property type="entry name" value="Glyco_hydro_31_CS"/>
</dbReference>
<sequence length="579" mass="66516">KVVFPDFLYPPTKSWWLNQIVTWHNTRNFDALWIDMNEPANFDTNMLQPWNWPYSTPWNLHRPTDEQWDAPSYHPAIWSSVMSDKTICMLALQTNGNMTYRHYDVHNLFGWSETIATLPAVRASVPGRRSFVISRSTFPSSGVYAGHWTGDNSALWPFVKYNIIGLLEFNLFGIPYIGADICGFNLNTTEELCQRWMQLGAFKPFFRNHNAINLTDQDPGVFSPPVVASNRKAVILRYTLIPYLYTLFYNVHVDGGTVVRSMAHEYPQDSNCWDLDEQFLWGSSLLIAPVIYKNQITKNSYLPPSPVRWYDYYTGQEQTKLENVTVDAPLDYIPLFIKGGSILPTQQYALNTNLSRQNLMSLIIALDQNQTARGKSRSSVNIATNVENTVPKINKPIRIATLNILAHCFPWFIEMAIRSAERYEWLCNGIINLNPTIIGLNEVTSTALQRLQECSFIRENYFITEIFDGNNNDNTNLLFPHWCVILSKLPLIEVFAISVSDRKREAIVGKVQLGSTIETCVYICAHHATPYKKVQNTQLRAQQIRDIIDVLEPLNHPFIIMGDLNLYYEFEDAIVIDNK</sequence>
<proteinExistence type="inferred from homology"/>
<comment type="caution">
    <text evidence="9">The sequence shown here is derived from an EMBL/GenBank/DDBJ whole genome shotgun (WGS) entry which is preliminary data.</text>
</comment>
<feature type="domain" description="Glycoside hydrolase family 31 TIM barrel" evidence="6">
    <location>
        <begin position="2"/>
        <end position="247"/>
    </location>
</feature>
<dbReference type="EMBL" id="CAJOBD010010082">
    <property type="protein sequence ID" value="CAF4146950.1"/>
    <property type="molecule type" value="Genomic_DNA"/>
</dbReference>
<feature type="domain" description="Glycosyl hydrolase family 31 C-terminal" evidence="8">
    <location>
        <begin position="255"/>
        <end position="343"/>
    </location>
</feature>
<evidence type="ECO:0000259" key="8">
    <source>
        <dbReference type="Pfam" id="PF21365"/>
    </source>
</evidence>
<name>A0A819Y4S7_9BILA</name>
<evidence type="ECO:0000256" key="2">
    <source>
        <dbReference type="ARBA" id="ARBA00022729"/>
    </source>
</evidence>
<dbReference type="Gene3D" id="2.60.40.1180">
    <property type="entry name" value="Golgi alpha-mannosidase II"/>
    <property type="match status" value="2"/>
</dbReference>
<dbReference type="Gene3D" id="3.60.10.10">
    <property type="entry name" value="Endonuclease/exonuclease/phosphatase"/>
    <property type="match status" value="1"/>
</dbReference>
<accession>A0A819Y4S7</accession>
<feature type="domain" description="Endonuclease/exonuclease/phosphatase" evidence="7">
    <location>
        <begin position="430"/>
        <end position="567"/>
    </location>
</feature>
<dbReference type="InterPro" id="IPR005135">
    <property type="entry name" value="Endo/exonuclease/phosphatase"/>
</dbReference>
<dbReference type="GO" id="GO:0004558">
    <property type="term" value="F:alpha-1,4-glucosidase activity"/>
    <property type="evidence" value="ECO:0007669"/>
    <property type="project" value="TreeGrafter"/>
</dbReference>
<gene>
    <name evidence="9" type="ORF">JBS370_LOCUS33786</name>
</gene>
<dbReference type="GO" id="GO:0005975">
    <property type="term" value="P:carbohydrate metabolic process"/>
    <property type="evidence" value="ECO:0007669"/>
    <property type="project" value="InterPro"/>
</dbReference>
<dbReference type="InterPro" id="IPR000322">
    <property type="entry name" value="Glyco_hydro_31_TIM"/>
</dbReference>
<keyword evidence="4 5" id="KW-0326">Glycosidase</keyword>
<evidence type="ECO:0000256" key="1">
    <source>
        <dbReference type="ARBA" id="ARBA00007806"/>
    </source>
</evidence>
<evidence type="ECO:0000313" key="10">
    <source>
        <dbReference type="Proteomes" id="UP000663836"/>
    </source>
</evidence>